<accession>A0ABY7G6N3</accession>
<reference evidence="3" key="1">
    <citation type="submission" date="2022-11" db="EMBL/GenBank/DDBJ databases">
        <title>Centuries of genome instability and evolution in soft-shell clam transmissible cancer (bioRxiv).</title>
        <authorList>
            <person name="Hart S.F.M."/>
            <person name="Yonemitsu M.A."/>
            <person name="Giersch R.M."/>
            <person name="Beal B.F."/>
            <person name="Arriagada G."/>
            <person name="Davis B.W."/>
            <person name="Ostrander E.A."/>
            <person name="Goff S.P."/>
            <person name="Metzger M.J."/>
        </authorList>
    </citation>
    <scope>NUCLEOTIDE SEQUENCE</scope>
    <source>
        <strain evidence="3">MELC-2E11</strain>
        <tissue evidence="3">Siphon/mantle</tissue>
    </source>
</reference>
<organism evidence="3 4">
    <name type="scientific">Mya arenaria</name>
    <name type="common">Soft-shell clam</name>
    <dbReference type="NCBI Taxonomy" id="6604"/>
    <lineage>
        <taxon>Eukaryota</taxon>
        <taxon>Metazoa</taxon>
        <taxon>Spiralia</taxon>
        <taxon>Lophotrochozoa</taxon>
        <taxon>Mollusca</taxon>
        <taxon>Bivalvia</taxon>
        <taxon>Autobranchia</taxon>
        <taxon>Heteroconchia</taxon>
        <taxon>Euheterodonta</taxon>
        <taxon>Imparidentia</taxon>
        <taxon>Neoheterodontei</taxon>
        <taxon>Myida</taxon>
        <taxon>Myoidea</taxon>
        <taxon>Myidae</taxon>
        <taxon>Mya</taxon>
    </lineage>
</organism>
<dbReference type="InterPro" id="IPR046331">
    <property type="entry name" value="GPAM1-like"/>
</dbReference>
<keyword evidence="4" id="KW-1185">Reference proteome</keyword>
<sequence length="171" mass="20033">MALHCLQNSDAVPKRETWMTELPSDMGTKFGLGARQFRKGEAPEQDCSWTDNPGDKDKKKDKKKKKEVFVSEADKKAAKEIDKYNKKFRAKSLLEMHQKKIEKKKKKEKKKEKRERKKNKGKEKPKERLMFDRERDLKVNELDEAQRKSLIKRSQELGSRFKSGGTGTSFL</sequence>
<feature type="compositionally biased region" description="Basic and acidic residues" evidence="1">
    <location>
        <begin position="122"/>
        <end position="147"/>
    </location>
</feature>
<dbReference type="Proteomes" id="UP001164746">
    <property type="component" value="Chromosome 15"/>
</dbReference>
<evidence type="ECO:0000259" key="2">
    <source>
        <dbReference type="Pfam" id="PF12572"/>
    </source>
</evidence>
<feature type="domain" description="DUF3752" evidence="2">
    <location>
        <begin position="32"/>
        <end position="162"/>
    </location>
</feature>
<gene>
    <name evidence="3" type="ORF">MAR_014557</name>
</gene>
<dbReference type="InterPro" id="IPR022226">
    <property type="entry name" value="DUF3752"/>
</dbReference>
<feature type="compositionally biased region" description="Basic residues" evidence="1">
    <location>
        <begin position="100"/>
        <end position="121"/>
    </location>
</feature>
<feature type="region of interest" description="Disordered" evidence="1">
    <location>
        <begin position="37"/>
        <end position="68"/>
    </location>
</feature>
<evidence type="ECO:0000256" key="1">
    <source>
        <dbReference type="SAM" id="MobiDB-lite"/>
    </source>
</evidence>
<dbReference type="EMBL" id="CP111026">
    <property type="protein sequence ID" value="WAR28853.1"/>
    <property type="molecule type" value="Genomic_DNA"/>
</dbReference>
<dbReference type="PANTHER" id="PTHR46370:SF1">
    <property type="entry name" value="GPALPP MOTIFS-CONTAINING PROTEIN 1"/>
    <property type="match status" value="1"/>
</dbReference>
<evidence type="ECO:0000313" key="3">
    <source>
        <dbReference type="EMBL" id="WAR28853.1"/>
    </source>
</evidence>
<protein>
    <submittedName>
        <fullName evidence="3">GPAM1-like protein</fullName>
    </submittedName>
</protein>
<dbReference type="Pfam" id="PF12572">
    <property type="entry name" value="DUF3752"/>
    <property type="match status" value="1"/>
</dbReference>
<dbReference type="PANTHER" id="PTHR46370">
    <property type="entry name" value="GPALPP MOTIFS-CONTAINING PROTEIN 1"/>
    <property type="match status" value="1"/>
</dbReference>
<proteinExistence type="predicted"/>
<feature type="region of interest" description="Disordered" evidence="1">
    <location>
        <begin position="92"/>
        <end position="171"/>
    </location>
</feature>
<name>A0ABY7G6N3_MYAAR</name>
<evidence type="ECO:0000313" key="4">
    <source>
        <dbReference type="Proteomes" id="UP001164746"/>
    </source>
</evidence>